<dbReference type="Gene3D" id="2.60.120.650">
    <property type="entry name" value="Cupin"/>
    <property type="match status" value="1"/>
</dbReference>
<dbReference type="Pfam" id="PF02928">
    <property type="entry name" value="zf-C5HC2"/>
    <property type="match status" value="1"/>
</dbReference>
<feature type="compositionally biased region" description="Basic residues" evidence="5">
    <location>
        <begin position="127"/>
        <end position="151"/>
    </location>
</feature>
<dbReference type="PROSITE" id="PS51543">
    <property type="entry name" value="FYRC"/>
    <property type="match status" value="1"/>
</dbReference>
<feature type="domain" description="JmjC" evidence="8">
    <location>
        <begin position="266"/>
        <end position="432"/>
    </location>
</feature>
<feature type="transmembrane region" description="Helical" evidence="6">
    <location>
        <begin position="1301"/>
        <end position="1321"/>
    </location>
</feature>
<dbReference type="InterPro" id="IPR003888">
    <property type="entry name" value="FYrich_N"/>
</dbReference>
<comment type="subcellular location">
    <subcellularLocation>
        <location evidence="1">Nucleus</location>
    </subcellularLocation>
</comment>
<feature type="transmembrane region" description="Helical" evidence="6">
    <location>
        <begin position="1333"/>
        <end position="1355"/>
    </location>
</feature>
<accession>A0ABY9CNI3</accession>
<feature type="region of interest" description="Disordered" evidence="5">
    <location>
        <begin position="1457"/>
        <end position="1494"/>
    </location>
</feature>
<keyword evidence="6" id="KW-1133">Transmembrane helix</keyword>
<dbReference type="Gene3D" id="3.30.160.360">
    <property type="match status" value="1"/>
</dbReference>
<feature type="transmembrane region" description="Helical" evidence="6">
    <location>
        <begin position="1249"/>
        <end position="1269"/>
    </location>
</feature>
<dbReference type="InterPro" id="IPR003889">
    <property type="entry name" value="FYrich_C"/>
</dbReference>
<dbReference type="SMART" id="SM00558">
    <property type="entry name" value="JmjC"/>
    <property type="match status" value="1"/>
</dbReference>
<evidence type="ECO:0000256" key="2">
    <source>
        <dbReference type="ARBA" id="ARBA00023002"/>
    </source>
</evidence>
<feature type="compositionally biased region" description="Polar residues" evidence="5">
    <location>
        <begin position="24"/>
        <end position="39"/>
    </location>
</feature>
<evidence type="ECO:0000256" key="3">
    <source>
        <dbReference type="ARBA" id="ARBA00023004"/>
    </source>
</evidence>
<feature type="transmembrane region" description="Helical" evidence="6">
    <location>
        <begin position="1402"/>
        <end position="1423"/>
    </location>
</feature>
<dbReference type="InterPro" id="IPR003349">
    <property type="entry name" value="JmjN"/>
</dbReference>
<dbReference type="InterPro" id="IPR003347">
    <property type="entry name" value="JmjC_dom"/>
</dbReference>
<evidence type="ECO:0000256" key="4">
    <source>
        <dbReference type="ARBA" id="ARBA00023242"/>
    </source>
</evidence>
<evidence type="ECO:0000313" key="10">
    <source>
        <dbReference type="Proteomes" id="UP001227230"/>
    </source>
</evidence>
<dbReference type="Pfam" id="PF03151">
    <property type="entry name" value="TPT"/>
    <property type="match status" value="1"/>
</dbReference>
<dbReference type="SUPFAM" id="SSF51197">
    <property type="entry name" value="Clavaminate synthase-like"/>
    <property type="match status" value="1"/>
</dbReference>
<reference evidence="9 10" key="1">
    <citation type="journal article" date="2023" name="Hortic Res">
        <title>The complete reference genome for grapevine (Vitis vinifera L.) genetics and breeding.</title>
        <authorList>
            <person name="Shi X."/>
            <person name="Cao S."/>
            <person name="Wang X."/>
            <person name="Huang S."/>
            <person name="Wang Y."/>
            <person name="Liu Z."/>
            <person name="Liu W."/>
            <person name="Leng X."/>
            <person name="Peng Y."/>
            <person name="Wang N."/>
            <person name="Wang Y."/>
            <person name="Ma Z."/>
            <person name="Xu X."/>
            <person name="Zhang F."/>
            <person name="Xue H."/>
            <person name="Zhong H."/>
            <person name="Wang Y."/>
            <person name="Zhang K."/>
            <person name="Velt A."/>
            <person name="Avia K."/>
            <person name="Holtgrawe D."/>
            <person name="Grimplet J."/>
            <person name="Matus J.T."/>
            <person name="Ware D."/>
            <person name="Wu X."/>
            <person name="Wang H."/>
            <person name="Liu C."/>
            <person name="Fang Y."/>
            <person name="Rustenholz C."/>
            <person name="Cheng Z."/>
            <person name="Xiao H."/>
            <person name="Zhou Y."/>
        </authorList>
    </citation>
    <scope>NUCLEOTIDE SEQUENCE [LARGE SCALE GENOMIC DNA]</scope>
    <source>
        <strain evidence="10">cv. Pinot noir / PN40024</strain>
        <tissue evidence="9">Leaf</tissue>
    </source>
</reference>
<dbReference type="InterPro" id="IPR004198">
    <property type="entry name" value="Znf_C5HC2"/>
</dbReference>
<dbReference type="Proteomes" id="UP001227230">
    <property type="component" value="Chromosome 10"/>
</dbReference>
<gene>
    <name evidence="9" type="ORF">VitviT2T_015703</name>
</gene>
<dbReference type="Pfam" id="PF02375">
    <property type="entry name" value="JmjN"/>
    <property type="match status" value="1"/>
</dbReference>
<feature type="region of interest" description="Disordered" evidence="5">
    <location>
        <begin position="1"/>
        <end position="41"/>
    </location>
</feature>
<keyword evidence="4" id="KW-0539">Nucleus</keyword>
<dbReference type="Pfam" id="PF05965">
    <property type="entry name" value="FYRC"/>
    <property type="match status" value="1"/>
</dbReference>
<keyword evidence="2" id="KW-0560">Oxidoreductase</keyword>
<name>A0ABY9CNI3_VITVI</name>
<evidence type="ECO:0000256" key="1">
    <source>
        <dbReference type="ARBA" id="ARBA00004123"/>
    </source>
</evidence>
<feature type="compositionally biased region" description="Basic and acidic residues" evidence="5">
    <location>
        <begin position="1457"/>
        <end position="1471"/>
    </location>
</feature>
<feature type="transmembrane region" description="Helical" evidence="6">
    <location>
        <begin position="1429"/>
        <end position="1446"/>
    </location>
</feature>
<evidence type="ECO:0000259" key="8">
    <source>
        <dbReference type="PROSITE" id="PS51184"/>
    </source>
</evidence>
<keyword evidence="6" id="KW-0472">Membrane</keyword>
<organism evidence="9 10">
    <name type="scientific">Vitis vinifera</name>
    <name type="common">Grape</name>
    <dbReference type="NCBI Taxonomy" id="29760"/>
    <lineage>
        <taxon>Eukaryota</taxon>
        <taxon>Viridiplantae</taxon>
        <taxon>Streptophyta</taxon>
        <taxon>Embryophyta</taxon>
        <taxon>Tracheophyta</taxon>
        <taxon>Spermatophyta</taxon>
        <taxon>Magnoliopsida</taxon>
        <taxon>eudicotyledons</taxon>
        <taxon>Gunneridae</taxon>
        <taxon>Pentapetalae</taxon>
        <taxon>rosids</taxon>
        <taxon>Vitales</taxon>
        <taxon>Vitaceae</taxon>
        <taxon>Viteae</taxon>
        <taxon>Vitis</taxon>
    </lineage>
</organism>
<evidence type="ECO:0000256" key="6">
    <source>
        <dbReference type="SAM" id="Phobius"/>
    </source>
</evidence>
<feature type="transmembrane region" description="Helical" evidence="6">
    <location>
        <begin position="1375"/>
        <end position="1395"/>
    </location>
</feature>
<feature type="domain" description="JmjN" evidence="7">
    <location>
        <begin position="56"/>
        <end position="97"/>
    </location>
</feature>
<feature type="compositionally biased region" description="Polar residues" evidence="5">
    <location>
        <begin position="1108"/>
        <end position="1122"/>
    </location>
</feature>
<feature type="transmembrane region" description="Helical" evidence="6">
    <location>
        <begin position="1220"/>
        <end position="1237"/>
    </location>
</feature>
<keyword evidence="3" id="KW-0408">Iron</keyword>
<dbReference type="InterPro" id="IPR004853">
    <property type="entry name" value="Sugar_P_trans_dom"/>
</dbReference>
<sequence length="1494" mass="167765">MEQSSLEPEFQIKEDHSSKHALKNDSNIEYSGSPQNQKISARWNPTEACRPLIEEAPVFYPTVEEFQDTLNYIASIRPKAEPYGICRIVPPPSWVPPCPLREESIWKHLKFPTRMQQVDLLQNREPMRKKNRGRKRKRRRYSRMGTTRRHSRSEVSEANIVSDSDEKFGFHSGSDFTLEEFQKHADSFKEFYFGIKDAKDNLNSDGVECNKRWEPSVEDIEGEYWRIVEKPTDEVEVYYGADLETEAFVSGFPKASSLISENDSDQYVASGWNLNNFPRLPGSVLCFEQNDISGVLVPWLYVGMCFSSFCWHVEDHHLYSLNYLHWGDSKVWYGVPGSHASALENAMRKHLPDLFEEQPYLLNELVTQLSPSVLKSENVPVYRAIQNSGEFILTFPRAYHSGFNCGFNCAEAVNVAPVDWLSHGQSAVELYSEQCRKTSISHDKLLLASAQKAVQALRDPSVLGKEDQVNLSWKSVCGKDGTLTKAVKTRVQMEEERLDRLPIGWRLQKMERDFDLKNERECFSCFYDLHLSAASCECSPDQFACLKHASLICSCEPNRKFVLLRYTMDDLKTLVESLEGGLDAIEVWASEDLGLVSADKDACGAMLDQEREISGPIGCDQKESPPCSSRTQENLDINEPCSSSYHVSSEVVQSENQQGTFGFCVSHIRTDRHNDNLNKEGLTKGYESKVGQGFCIDLNLDTMSDEHVSGLQQVSYSCDSKATGNVAETFLSVCKEEKVNCADVPKQPDIVRLGGDCDSSVSYVLPNKHHFPYPVDNGNPCISDGSKLFGADILVSLPHSSTLPSSLPKTEILGSSDVKACATDQTCLIPKMNFCVEPMHFGTVLFGKPWCSKQAIFPKGFTSRVKFFSVCDPTQMCYYISEVLDAGLLGPLFKVTSEGCPSETFANVSPEKCWEMVLQKLQQEIIRHSSLGKQLLPSLECLQGVNGLEMFGFLSPPIIQVIEALDPNHQCLEYWNQKSRVKMENVNDMSASNSRKYPFGLSCSPGETKAKLFGFDLTKQDPDNSSIGRGDHSVGEDIKTTLQGFFKKANREELIMMYKVFCSEYTSAEWGVAFTTLTEEIRKTCKVLGKSMLLESISSKMKAEWKTSGISSKLQDSEIQMSNDEENPKVRASQKGPENPSSSEIQATWYSGFLQQASIYGIAAGYCISASLLSIINKWAVMKFPYPGALTALQYFTSAAGVVICGWFKIIEHDPLDRSTMWRFLPAAVIFYLSLFTNSELLLHANVDTFIVFRSAVPIFVAIGETLYLKQPWPTMKTWLSLATIFGGSVLYVLTDYQLTFMAYSWALAYLISMSIDFVYIKHVVMTIGLNTWGLVLYNNLEALLLFPLELLIMGELKKIKHEISEESDWYSFQVVFPVGLSCMFGLAISFFGFSCRRAISATGFTVLGIVNKLLTVVINLIIWDKHSTFVGTVGLLICMVGGILYQQSASNKPKAATDVKVQESQEEQQKLLEMQSNEKSNDGNELINSQEGK</sequence>
<proteinExistence type="predicted"/>
<feature type="transmembrane region" description="Helical" evidence="6">
    <location>
        <begin position="1184"/>
        <end position="1208"/>
    </location>
</feature>
<dbReference type="SMART" id="SM00541">
    <property type="entry name" value="FYRN"/>
    <property type="match status" value="1"/>
</dbReference>
<dbReference type="EMBL" id="CP126657">
    <property type="protein sequence ID" value="WJZ97069.1"/>
    <property type="molecule type" value="Genomic_DNA"/>
</dbReference>
<dbReference type="SMART" id="SM00545">
    <property type="entry name" value="JmjN"/>
    <property type="match status" value="1"/>
</dbReference>
<dbReference type="PANTHER" id="PTHR10694:SF105">
    <property type="entry name" value="LYSINE-SPECIFIC DEMETHYLASE JMJ14"/>
    <property type="match status" value="1"/>
</dbReference>
<dbReference type="PANTHER" id="PTHR10694">
    <property type="entry name" value="LYSINE-SPECIFIC DEMETHYLASE"/>
    <property type="match status" value="1"/>
</dbReference>
<protein>
    <recommendedName>
        <fullName evidence="11">Lysine-specific demethylase JMJ14</fullName>
    </recommendedName>
</protein>
<evidence type="ECO:0008006" key="11">
    <source>
        <dbReference type="Google" id="ProtNLM"/>
    </source>
</evidence>
<dbReference type="Pfam" id="PF02373">
    <property type="entry name" value="JmjC"/>
    <property type="match status" value="1"/>
</dbReference>
<dbReference type="SMART" id="SM00542">
    <property type="entry name" value="FYRC"/>
    <property type="match status" value="1"/>
</dbReference>
<evidence type="ECO:0000256" key="5">
    <source>
        <dbReference type="SAM" id="MobiDB-lite"/>
    </source>
</evidence>
<dbReference type="PROSITE" id="PS51183">
    <property type="entry name" value="JMJN"/>
    <property type="match status" value="1"/>
</dbReference>
<evidence type="ECO:0000313" key="9">
    <source>
        <dbReference type="EMBL" id="WJZ97069.1"/>
    </source>
</evidence>
<dbReference type="Pfam" id="PF05964">
    <property type="entry name" value="FYRN"/>
    <property type="match status" value="1"/>
</dbReference>
<feature type="region of interest" description="Disordered" evidence="5">
    <location>
        <begin position="123"/>
        <end position="158"/>
    </location>
</feature>
<keyword evidence="10" id="KW-1185">Reference proteome</keyword>
<dbReference type="PROSITE" id="PS51542">
    <property type="entry name" value="FYRN"/>
    <property type="match status" value="1"/>
</dbReference>
<dbReference type="PROSITE" id="PS51184">
    <property type="entry name" value="JMJC"/>
    <property type="match status" value="1"/>
</dbReference>
<feature type="region of interest" description="Disordered" evidence="5">
    <location>
        <begin position="1108"/>
        <end position="1143"/>
    </location>
</feature>
<keyword evidence="6" id="KW-0812">Transmembrane</keyword>
<evidence type="ECO:0000259" key="7">
    <source>
        <dbReference type="PROSITE" id="PS51183"/>
    </source>
</evidence>